<dbReference type="RefSeq" id="WP_376812258.1">
    <property type="nucleotide sequence ID" value="NZ_JBHSDY010000003.1"/>
</dbReference>
<organism evidence="3 4">
    <name type="scientific">Castellaniella hirudinis</name>
    <dbReference type="NCBI Taxonomy" id="1144617"/>
    <lineage>
        <taxon>Bacteria</taxon>
        <taxon>Pseudomonadati</taxon>
        <taxon>Pseudomonadota</taxon>
        <taxon>Betaproteobacteria</taxon>
        <taxon>Burkholderiales</taxon>
        <taxon>Alcaligenaceae</taxon>
        <taxon>Castellaniella</taxon>
    </lineage>
</organism>
<protein>
    <submittedName>
        <fullName evidence="3">Uncharacterized protein</fullName>
    </submittedName>
</protein>
<comment type="caution">
    <text evidence="3">The sequence shown here is derived from an EMBL/GenBank/DDBJ whole genome shotgun (WGS) entry which is preliminary data.</text>
</comment>
<feature type="chain" id="PRO_5047303417" evidence="2">
    <location>
        <begin position="23"/>
        <end position="374"/>
    </location>
</feature>
<gene>
    <name evidence="3" type="ORF">ACFO0J_06605</name>
</gene>
<dbReference type="Proteomes" id="UP001595756">
    <property type="component" value="Unassembled WGS sequence"/>
</dbReference>
<evidence type="ECO:0000313" key="3">
    <source>
        <dbReference type="EMBL" id="MFC4297707.1"/>
    </source>
</evidence>
<feature type="signal peptide" evidence="2">
    <location>
        <begin position="1"/>
        <end position="22"/>
    </location>
</feature>
<evidence type="ECO:0000256" key="2">
    <source>
        <dbReference type="SAM" id="SignalP"/>
    </source>
</evidence>
<evidence type="ECO:0000313" key="4">
    <source>
        <dbReference type="Proteomes" id="UP001595756"/>
    </source>
</evidence>
<name>A0ABV8RX32_9BURK</name>
<dbReference type="EMBL" id="JBHSDY010000003">
    <property type="protein sequence ID" value="MFC4297707.1"/>
    <property type="molecule type" value="Genomic_DNA"/>
</dbReference>
<feature type="region of interest" description="Disordered" evidence="1">
    <location>
        <begin position="46"/>
        <end position="66"/>
    </location>
</feature>
<keyword evidence="2" id="KW-0732">Signal</keyword>
<proteinExistence type="predicted"/>
<evidence type="ECO:0000256" key="1">
    <source>
        <dbReference type="SAM" id="MobiDB-lite"/>
    </source>
</evidence>
<sequence>MNRIVRLLAASALLGAAGPVPAQAWQPADPALIDLAPQRYAVPDVPRDIASDVPPDAGVGASDPDPSPGMRYDLLLLDGSAMVGYGYRPDGTRLRWFGGPADAVAGPGGLGPLASGGLDTWSLGAHNWRYRSSAGYRVTLGNTGSGAPDWGRSVRLAGVGVSRSVPSGRLQAGSWDYAVAAGALDGTAGRAAAAGDLAYGPMGVDAATRYALDRDLTLGSRLQSAQDMTALGLGGEYAMGGAGAWQFGASRSRQALAEGWRRHLGYTLGLVPGLDLSWVNARQGPGYADLATYGGDAGCDCVSNQWQIDWAAGRWGSISGSFERRVDAGGGLDERVGLTHGFRYGPYLRVRLETNRNLSSGDYGLGARFSLPLD</sequence>
<accession>A0ABV8RX32</accession>
<reference evidence="4" key="1">
    <citation type="journal article" date="2019" name="Int. J. Syst. Evol. Microbiol.">
        <title>The Global Catalogue of Microorganisms (GCM) 10K type strain sequencing project: providing services to taxonomists for standard genome sequencing and annotation.</title>
        <authorList>
            <consortium name="The Broad Institute Genomics Platform"/>
            <consortium name="The Broad Institute Genome Sequencing Center for Infectious Disease"/>
            <person name="Wu L."/>
            <person name="Ma J."/>
        </authorList>
    </citation>
    <scope>NUCLEOTIDE SEQUENCE [LARGE SCALE GENOMIC DNA]</scope>
    <source>
        <strain evidence="4">CGMCC 1.19029</strain>
    </source>
</reference>
<keyword evidence="4" id="KW-1185">Reference proteome</keyword>